<protein>
    <submittedName>
        <fullName evidence="1">Uncharacterized protein</fullName>
    </submittedName>
</protein>
<keyword evidence="2" id="KW-1185">Reference proteome</keyword>
<gene>
    <name evidence="1" type="ordered locus">Palpr_1061</name>
</gene>
<reference evidence="1 2" key="2">
    <citation type="journal article" date="2011" name="Stand. Genomic Sci.">
        <title>Complete genome sequence of Paludibacter propionicigenes type strain (WB4).</title>
        <authorList>
            <person name="Gronow S."/>
            <person name="Munk C."/>
            <person name="Lapidus A."/>
            <person name="Nolan M."/>
            <person name="Lucas S."/>
            <person name="Hammon N."/>
            <person name="Deshpande S."/>
            <person name="Cheng J.F."/>
            <person name="Tapia R."/>
            <person name="Han C."/>
            <person name="Goodwin L."/>
            <person name="Pitluck S."/>
            <person name="Liolios K."/>
            <person name="Ivanova N."/>
            <person name="Mavromatis K."/>
            <person name="Mikhailova N."/>
            <person name="Pati A."/>
            <person name="Chen A."/>
            <person name="Palaniappan K."/>
            <person name="Land M."/>
            <person name="Hauser L."/>
            <person name="Chang Y.J."/>
            <person name="Jeffries C.D."/>
            <person name="Brambilla E."/>
            <person name="Rohde M."/>
            <person name="Goker M."/>
            <person name="Detter J.C."/>
            <person name="Woyke T."/>
            <person name="Bristow J."/>
            <person name="Eisen J.A."/>
            <person name="Markowitz V."/>
            <person name="Hugenholtz P."/>
            <person name="Kyrpides N.C."/>
            <person name="Klenk H.P."/>
        </authorList>
    </citation>
    <scope>NUCLEOTIDE SEQUENCE [LARGE SCALE GENOMIC DNA]</scope>
    <source>
        <strain evidence="2">DSM 17365 / JCM 13257 / WB4</strain>
    </source>
</reference>
<evidence type="ECO:0000313" key="2">
    <source>
        <dbReference type="Proteomes" id="UP000008718"/>
    </source>
</evidence>
<dbReference type="STRING" id="694427.Palpr_1061"/>
<accession>E4T3B6</accession>
<sequence length="190" mass="22306">MKKLNSYLFHKRAQKYLSETPRSHRFVSYDKAKNILLLFESDLQEKNVNIRKIITQLQADGKKVSAWGFINKKEVETAILPEFRILHHKQTDFFRKPIQSFINELEDQEFDLMIDLSLQPIVTLEYIAMYAKATMKTGVHKTDLPIFDFVLDTEGIKATFQDAASTENQIDETYLFDQIIFYLKSIQTKD</sequence>
<dbReference type="EMBL" id="CP002345">
    <property type="protein sequence ID" value="ADQ79210.1"/>
    <property type="molecule type" value="Genomic_DNA"/>
</dbReference>
<dbReference type="OrthoDB" id="1097123at2"/>
<organism evidence="1 2">
    <name type="scientific">Paludibacter propionicigenes (strain DSM 17365 / JCM 13257 / WB4)</name>
    <dbReference type="NCBI Taxonomy" id="694427"/>
    <lineage>
        <taxon>Bacteria</taxon>
        <taxon>Pseudomonadati</taxon>
        <taxon>Bacteroidota</taxon>
        <taxon>Bacteroidia</taxon>
        <taxon>Bacteroidales</taxon>
        <taxon>Paludibacteraceae</taxon>
        <taxon>Paludibacter</taxon>
    </lineage>
</organism>
<dbReference type="KEGG" id="ppn:Palpr_1061"/>
<name>E4T3B6_PALPW</name>
<dbReference type="HOGENOM" id="CLU_1546145_0_0_10"/>
<proteinExistence type="predicted"/>
<dbReference type="AlphaFoldDB" id="E4T3B6"/>
<dbReference type="Pfam" id="PF21857">
    <property type="entry name" value="DUF6913"/>
    <property type="match status" value="1"/>
</dbReference>
<dbReference type="Proteomes" id="UP000008718">
    <property type="component" value="Chromosome"/>
</dbReference>
<dbReference type="RefSeq" id="WP_013444579.1">
    <property type="nucleotide sequence ID" value="NC_014734.1"/>
</dbReference>
<reference key="1">
    <citation type="submission" date="2010-11" db="EMBL/GenBank/DDBJ databases">
        <title>The complete genome of Paludibacter propionicigenes DSM 17365.</title>
        <authorList>
            <consortium name="US DOE Joint Genome Institute (JGI-PGF)"/>
            <person name="Lucas S."/>
            <person name="Copeland A."/>
            <person name="Lapidus A."/>
            <person name="Bruce D."/>
            <person name="Goodwin L."/>
            <person name="Pitluck S."/>
            <person name="Kyrpides N."/>
            <person name="Mavromatis K."/>
            <person name="Ivanova N."/>
            <person name="Munk A.C."/>
            <person name="Brettin T."/>
            <person name="Detter J.C."/>
            <person name="Han C."/>
            <person name="Tapia R."/>
            <person name="Land M."/>
            <person name="Hauser L."/>
            <person name="Markowitz V."/>
            <person name="Cheng J.-F."/>
            <person name="Hugenholtz P."/>
            <person name="Woyke T."/>
            <person name="Wu D."/>
            <person name="Gronow S."/>
            <person name="Wellnitz S."/>
            <person name="Brambilla E."/>
            <person name="Klenk H.-P."/>
            <person name="Eisen J.A."/>
        </authorList>
    </citation>
    <scope>NUCLEOTIDE SEQUENCE</scope>
    <source>
        <strain>WB4</strain>
    </source>
</reference>
<dbReference type="InterPro" id="IPR054207">
    <property type="entry name" value="DUF6913"/>
</dbReference>
<evidence type="ECO:0000313" key="1">
    <source>
        <dbReference type="EMBL" id="ADQ79210.1"/>
    </source>
</evidence>